<feature type="compositionally biased region" description="Basic and acidic residues" evidence="1">
    <location>
        <begin position="77"/>
        <end position="105"/>
    </location>
</feature>
<dbReference type="SMART" id="SM00834">
    <property type="entry name" value="CxxC_CXXC_SSSS"/>
    <property type="match status" value="1"/>
</dbReference>
<feature type="compositionally biased region" description="Polar residues" evidence="1">
    <location>
        <begin position="24"/>
        <end position="33"/>
    </location>
</feature>
<dbReference type="AlphaFoldDB" id="X0T647"/>
<feature type="domain" description="Putative regulatory protein FmdB zinc ribbon" evidence="2">
    <location>
        <begin position="1"/>
        <end position="40"/>
    </location>
</feature>
<gene>
    <name evidence="3" type="ORF">S01H1_18682</name>
</gene>
<evidence type="ECO:0000259" key="2">
    <source>
        <dbReference type="SMART" id="SM00834"/>
    </source>
</evidence>
<name>X0T647_9ZZZZ</name>
<organism evidence="3">
    <name type="scientific">marine sediment metagenome</name>
    <dbReference type="NCBI Taxonomy" id="412755"/>
    <lineage>
        <taxon>unclassified sequences</taxon>
        <taxon>metagenomes</taxon>
        <taxon>ecological metagenomes</taxon>
    </lineage>
</organism>
<sequence>MPIYEYQCARGHQYERSEGFDASAEQTCPTCGSRSRRQISLPAVIFKGPGFYSTDNRKGFASGGGNGGHSSVSSDGGSKESDGESKSDGGSKESDSKSKAEATAD</sequence>
<dbReference type="Pfam" id="PF09723">
    <property type="entry name" value="Zn_ribbon_8"/>
    <property type="match status" value="1"/>
</dbReference>
<dbReference type="EMBL" id="BARS01010009">
    <property type="protein sequence ID" value="GAF88689.1"/>
    <property type="molecule type" value="Genomic_DNA"/>
</dbReference>
<dbReference type="PANTHER" id="PTHR34404">
    <property type="entry name" value="REGULATORY PROTEIN, FMDB FAMILY"/>
    <property type="match status" value="1"/>
</dbReference>
<dbReference type="PANTHER" id="PTHR34404:SF2">
    <property type="entry name" value="CONSERVED SERINE RICH PROTEIN"/>
    <property type="match status" value="1"/>
</dbReference>
<protein>
    <recommendedName>
        <fullName evidence="2">Putative regulatory protein FmdB zinc ribbon domain-containing protein</fullName>
    </recommendedName>
</protein>
<evidence type="ECO:0000313" key="3">
    <source>
        <dbReference type="EMBL" id="GAF88689.1"/>
    </source>
</evidence>
<dbReference type="NCBIfam" id="TIGR02605">
    <property type="entry name" value="CxxC_CxxC_SSSS"/>
    <property type="match status" value="1"/>
</dbReference>
<comment type="caution">
    <text evidence="3">The sequence shown here is derived from an EMBL/GenBank/DDBJ whole genome shotgun (WGS) entry which is preliminary data.</text>
</comment>
<proteinExistence type="predicted"/>
<feature type="region of interest" description="Disordered" evidence="1">
    <location>
        <begin position="55"/>
        <end position="105"/>
    </location>
</feature>
<evidence type="ECO:0000256" key="1">
    <source>
        <dbReference type="SAM" id="MobiDB-lite"/>
    </source>
</evidence>
<dbReference type="InterPro" id="IPR013429">
    <property type="entry name" value="Regulatory_FmdB_Zinc_ribbon"/>
</dbReference>
<accession>X0T647</accession>
<reference evidence="3" key="1">
    <citation type="journal article" date="2014" name="Front. Microbiol.">
        <title>High frequency of phylogenetically diverse reductive dehalogenase-homologous genes in deep subseafloor sedimentary metagenomes.</title>
        <authorList>
            <person name="Kawai M."/>
            <person name="Futagami T."/>
            <person name="Toyoda A."/>
            <person name="Takaki Y."/>
            <person name="Nishi S."/>
            <person name="Hori S."/>
            <person name="Arai W."/>
            <person name="Tsubouchi T."/>
            <person name="Morono Y."/>
            <person name="Uchiyama I."/>
            <person name="Ito T."/>
            <person name="Fujiyama A."/>
            <person name="Inagaki F."/>
            <person name="Takami H."/>
        </authorList>
    </citation>
    <scope>NUCLEOTIDE SEQUENCE</scope>
    <source>
        <strain evidence="3">Expedition CK06-06</strain>
    </source>
</reference>
<feature type="region of interest" description="Disordered" evidence="1">
    <location>
        <begin position="14"/>
        <end position="34"/>
    </location>
</feature>